<proteinExistence type="predicted"/>
<reference evidence="2 3" key="1">
    <citation type="submission" date="2018-08" db="EMBL/GenBank/DDBJ databases">
        <title>Genomic investigation of the strawberry pathogen Phytophthora fragariae indicates pathogenicity is determined by transcriptional variation in three key races.</title>
        <authorList>
            <person name="Adams T.M."/>
            <person name="Armitage A.D."/>
            <person name="Sobczyk M.K."/>
            <person name="Bates H.J."/>
            <person name="Dunwell J.M."/>
            <person name="Nellist C.F."/>
            <person name="Harrison R.J."/>
        </authorList>
    </citation>
    <scope>NUCLEOTIDE SEQUENCE [LARGE SCALE GENOMIC DNA]</scope>
    <source>
        <strain evidence="1 4">SCRP324</strain>
        <strain evidence="2 3">SCRP333</strain>
    </source>
</reference>
<evidence type="ECO:0000313" key="4">
    <source>
        <dbReference type="Proteomes" id="UP000435112"/>
    </source>
</evidence>
<accession>A0A6A4CY34</accession>
<evidence type="ECO:0000313" key="3">
    <source>
        <dbReference type="Proteomes" id="UP000434957"/>
    </source>
</evidence>
<protein>
    <submittedName>
        <fullName evidence="2">Uncharacterized protein</fullName>
    </submittedName>
</protein>
<keyword evidence="3" id="KW-1185">Reference proteome</keyword>
<evidence type="ECO:0000313" key="1">
    <source>
        <dbReference type="EMBL" id="KAE8986981.1"/>
    </source>
</evidence>
<name>A0A6A4CY34_9STRA</name>
<sequence length="65" mass="7192">MTTRALCTSMSLHASLTCTIAMRSFVRQRRVASTLRSVPWKPNSISMILKCTSSEGVQKARPGHI</sequence>
<dbReference type="AlphaFoldDB" id="A0A6A4CY34"/>
<dbReference type="EMBL" id="QXFT01002406">
    <property type="protein sequence ID" value="KAE9298761.1"/>
    <property type="molecule type" value="Genomic_DNA"/>
</dbReference>
<comment type="caution">
    <text evidence="2">The sequence shown here is derived from an EMBL/GenBank/DDBJ whole genome shotgun (WGS) entry which is preliminary data.</text>
</comment>
<dbReference type="EMBL" id="QXFU01002345">
    <property type="protein sequence ID" value="KAE8986981.1"/>
    <property type="molecule type" value="Genomic_DNA"/>
</dbReference>
<evidence type="ECO:0000313" key="2">
    <source>
        <dbReference type="EMBL" id="KAE9298761.1"/>
    </source>
</evidence>
<gene>
    <name evidence="1" type="ORF">PR002_g22187</name>
    <name evidence="2" type="ORF">PR003_g23150</name>
</gene>
<organism evidence="2 3">
    <name type="scientific">Phytophthora rubi</name>
    <dbReference type="NCBI Taxonomy" id="129364"/>
    <lineage>
        <taxon>Eukaryota</taxon>
        <taxon>Sar</taxon>
        <taxon>Stramenopiles</taxon>
        <taxon>Oomycota</taxon>
        <taxon>Peronosporomycetes</taxon>
        <taxon>Peronosporales</taxon>
        <taxon>Peronosporaceae</taxon>
        <taxon>Phytophthora</taxon>
    </lineage>
</organism>
<dbReference type="Proteomes" id="UP000435112">
    <property type="component" value="Unassembled WGS sequence"/>
</dbReference>
<dbReference type="Proteomes" id="UP000434957">
    <property type="component" value="Unassembled WGS sequence"/>
</dbReference>